<protein>
    <submittedName>
        <fullName evidence="3">Uncharacterized protein</fullName>
    </submittedName>
</protein>
<reference evidence="3" key="1">
    <citation type="submission" date="2020-05" db="EMBL/GenBank/DDBJ databases">
        <title>WGS assembly of Panicum virgatum.</title>
        <authorList>
            <person name="Lovell J.T."/>
            <person name="Jenkins J."/>
            <person name="Shu S."/>
            <person name="Juenger T.E."/>
            <person name="Schmutz J."/>
        </authorList>
    </citation>
    <scope>NUCLEOTIDE SEQUENCE</scope>
    <source>
        <strain evidence="3">AP13</strain>
    </source>
</reference>
<organism evidence="3 4">
    <name type="scientific">Panicum virgatum</name>
    <name type="common">Blackwell switchgrass</name>
    <dbReference type="NCBI Taxonomy" id="38727"/>
    <lineage>
        <taxon>Eukaryota</taxon>
        <taxon>Viridiplantae</taxon>
        <taxon>Streptophyta</taxon>
        <taxon>Embryophyta</taxon>
        <taxon>Tracheophyta</taxon>
        <taxon>Spermatophyta</taxon>
        <taxon>Magnoliopsida</taxon>
        <taxon>Liliopsida</taxon>
        <taxon>Poales</taxon>
        <taxon>Poaceae</taxon>
        <taxon>PACMAD clade</taxon>
        <taxon>Panicoideae</taxon>
        <taxon>Panicodae</taxon>
        <taxon>Paniceae</taxon>
        <taxon>Panicinae</taxon>
        <taxon>Panicum</taxon>
        <taxon>Panicum sect. Hiantes</taxon>
    </lineage>
</organism>
<dbReference type="Proteomes" id="UP000823388">
    <property type="component" value="Chromosome 7K"/>
</dbReference>
<dbReference type="EMBL" id="CM029049">
    <property type="protein sequence ID" value="KAG2572282.1"/>
    <property type="molecule type" value="Genomic_DNA"/>
</dbReference>
<evidence type="ECO:0000313" key="4">
    <source>
        <dbReference type="Proteomes" id="UP000823388"/>
    </source>
</evidence>
<feature type="compositionally biased region" description="Acidic residues" evidence="1">
    <location>
        <begin position="59"/>
        <end position="69"/>
    </location>
</feature>
<evidence type="ECO:0000256" key="1">
    <source>
        <dbReference type="SAM" id="MobiDB-lite"/>
    </source>
</evidence>
<feature type="non-terminal residue" evidence="3">
    <location>
        <position position="142"/>
    </location>
</feature>
<feature type="compositionally biased region" description="Basic and acidic residues" evidence="1">
    <location>
        <begin position="43"/>
        <end position="52"/>
    </location>
</feature>
<proteinExistence type="predicted"/>
<evidence type="ECO:0000313" key="3">
    <source>
        <dbReference type="EMBL" id="KAG2572282.1"/>
    </source>
</evidence>
<name>A0A8T0QI86_PANVG</name>
<feature type="signal peptide" evidence="2">
    <location>
        <begin position="1"/>
        <end position="20"/>
    </location>
</feature>
<feature type="non-terminal residue" evidence="3">
    <location>
        <position position="1"/>
    </location>
</feature>
<sequence length="142" mass="16267">RNYVNISSSRGLLFVLFVQAFEKISFSTEAAHEEGGELEIVEDDRHAAHEPRQATGQADEGENIPEIVEEFQREAMNDDSSDDDDDNDDDYHVPHNWSGYYFSKLSVNKGEAVPWEYRQNEVCIGSVYGNSDNMKETIKRWS</sequence>
<gene>
    <name evidence="3" type="ORF">PVAP13_7KG148755</name>
</gene>
<keyword evidence="4" id="KW-1185">Reference proteome</keyword>
<keyword evidence="2" id="KW-0732">Signal</keyword>
<evidence type="ECO:0000256" key="2">
    <source>
        <dbReference type="SAM" id="SignalP"/>
    </source>
</evidence>
<feature type="region of interest" description="Disordered" evidence="1">
    <location>
        <begin position="32"/>
        <end position="92"/>
    </location>
</feature>
<accession>A0A8T0QI86</accession>
<comment type="caution">
    <text evidence="3">The sequence shown here is derived from an EMBL/GenBank/DDBJ whole genome shotgun (WGS) entry which is preliminary data.</text>
</comment>
<dbReference type="AlphaFoldDB" id="A0A8T0QI86"/>
<feature type="chain" id="PRO_5035795230" evidence="2">
    <location>
        <begin position="21"/>
        <end position="142"/>
    </location>
</feature>
<feature type="compositionally biased region" description="Acidic residues" evidence="1">
    <location>
        <begin position="77"/>
        <end position="89"/>
    </location>
</feature>